<organism evidence="1 2">
    <name type="scientific">Brassica cretica</name>
    <name type="common">Mustard</name>
    <dbReference type="NCBI Taxonomy" id="69181"/>
    <lineage>
        <taxon>Eukaryota</taxon>
        <taxon>Viridiplantae</taxon>
        <taxon>Streptophyta</taxon>
        <taxon>Embryophyta</taxon>
        <taxon>Tracheophyta</taxon>
        <taxon>Spermatophyta</taxon>
        <taxon>Magnoliopsida</taxon>
        <taxon>eudicotyledons</taxon>
        <taxon>Gunneridae</taxon>
        <taxon>Pentapetalae</taxon>
        <taxon>rosids</taxon>
        <taxon>malvids</taxon>
        <taxon>Brassicales</taxon>
        <taxon>Brassicaceae</taxon>
        <taxon>Brassiceae</taxon>
        <taxon>Brassica</taxon>
    </lineage>
</organism>
<protein>
    <submittedName>
        <fullName evidence="1">Uncharacterized protein</fullName>
    </submittedName>
</protein>
<comment type="caution">
    <text evidence="1">The sequence shown here is derived from an EMBL/GenBank/DDBJ whole genome shotgun (WGS) entry which is preliminary data.</text>
</comment>
<evidence type="ECO:0000313" key="1">
    <source>
        <dbReference type="EMBL" id="KAF3599773.1"/>
    </source>
</evidence>
<accession>A0A8S9SIJ1</accession>
<reference evidence="1" key="1">
    <citation type="submission" date="2019-12" db="EMBL/GenBank/DDBJ databases">
        <title>Genome sequencing and annotation of Brassica cretica.</title>
        <authorList>
            <person name="Studholme D.J."/>
            <person name="Sarris P."/>
        </authorList>
    </citation>
    <scope>NUCLEOTIDE SEQUENCE</scope>
    <source>
        <strain evidence="1">PFS-109/04</strain>
        <tissue evidence="1">Leaf</tissue>
    </source>
</reference>
<evidence type="ECO:0000313" key="2">
    <source>
        <dbReference type="Proteomes" id="UP000712600"/>
    </source>
</evidence>
<gene>
    <name evidence="1" type="ORF">F2Q69_00033183</name>
</gene>
<dbReference type="AlphaFoldDB" id="A0A8S9SIJ1"/>
<name>A0A8S9SIJ1_BRACR</name>
<proteinExistence type="predicted"/>
<dbReference type="EMBL" id="QGKX02000004">
    <property type="protein sequence ID" value="KAF3599773.1"/>
    <property type="molecule type" value="Genomic_DNA"/>
</dbReference>
<dbReference type="Proteomes" id="UP000712600">
    <property type="component" value="Unassembled WGS sequence"/>
</dbReference>
<sequence>MLPSSPPSSPSWSVGDVSQSLVPPYAFCGSVYSAVTSLGGKHLAAGGGSKTQEVVMLLLSINWLRGRAVRVVLERACLCVSGEGIGSGSRMKQLPASIVSLDLWFLVSPSAYIVYVLSPDS</sequence>